<dbReference type="Pfam" id="PF00873">
    <property type="entry name" value="ACR_tran"/>
    <property type="match status" value="1"/>
</dbReference>
<dbReference type="SUPFAM" id="SSF82714">
    <property type="entry name" value="Multidrug efflux transporter AcrB TolC docking domain, DN and DC subdomains"/>
    <property type="match status" value="2"/>
</dbReference>
<dbReference type="Gene3D" id="3.30.70.1430">
    <property type="entry name" value="Multidrug efflux transporter AcrB pore domain"/>
    <property type="match status" value="2"/>
</dbReference>
<feature type="transmembrane region" description="Helical" evidence="2">
    <location>
        <begin position="522"/>
        <end position="540"/>
    </location>
</feature>
<dbReference type="PANTHER" id="PTHR32063:SF0">
    <property type="entry name" value="SWARMING MOTILITY PROTEIN SWRC"/>
    <property type="match status" value="1"/>
</dbReference>
<feature type="transmembrane region" description="Helical" evidence="2">
    <location>
        <begin position="20"/>
        <end position="42"/>
    </location>
</feature>
<keyword evidence="2" id="KW-0472">Membrane</keyword>
<evidence type="ECO:0000256" key="2">
    <source>
        <dbReference type="SAM" id="Phobius"/>
    </source>
</evidence>
<organism evidence="3 4">
    <name type="scientific">Rapidithrix thailandica</name>
    <dbReference type="NCBI Taxonomy" id="413964"/>
    <lineage>
        <taxon>Bacteria</taxon>
        <taxon>Pseudomonadati</taxon>
        <taxon>Bacteroidota</taxon>
        <taxon>Cytophagia</taxon>
        <taxon>Cytophagales</taxon>
        <taxon>Flammeovirgaceae</taxon>
        <taxon>Rapidithrix</taxon>
    </lineage>
</organism>
<dbReference type="InterPro" id="IPR001036">
    <property type="entry name" value="Acrflvin-R"/>
</dbReference>
<dbReference type="InterPro" id="IPR027463">
    <property type="entry name" value="AcrB_DN_DC_subdom"/>
</dbReference>
<dbReference type="Gene3D" id="3.30.70.1440">
    <property type="entry name" value="Multidrug efflux transporter AcrB pore domain"/>
    <property type="match status" value="1"/>
</dbReference>
<dbReference type="Proteomes" id="UP001403385">
    <property type="component" value="Unassembled WGS sequence"/>
</dbReference>
<feature type="compositionally biased region" description="Polar residues" evidence="1">
    <location>
        <begin position="1156"/>
        <end position="1167"/>
    </location>
</feature>
<dbReference type="AlphaFoldDB" id="A0AAW9RX13"/>
<feature type="transmembrane region" description="Helical" evidence="2">
    <location>
        <begin position="596"/>
        <end position="615"/>
    </location>
</feature>
<dbReference type="GO" id="GO:0005886">
    <property type="term" value="C:plasma membrane"/>
    <property type="evidence" value="ECO:0007669"/>
    <property type="project" value="TreeGrafter"/>
</dbReference>
<feature type="transmembrane region" description="Helical" evidence="2">
    <location>
        <begin position="942"/>
        <end position="962"/>
    </location>
</feature>
<gene>
    <name evidence="3" type="ORF">AAG747_09970</name>
</gene>
<feature type="transmembrane region" description="Helical" evidence="2">
    <location>
        <begin position="404"/>
        <end position="425"/>
    </location>
</feature>
<evidence type="ECO:0000256" key="1">
    <source>
        <dbReference type="SAM" id="MobiDB-lite"/>
    </source>
</evidence>
<feature type="transmembrane region" description="Helical" evidence="2">
    <location>
        <begin position="379"/>
        <end position="398"/>
    </location>
</feature>
<feature type="transmembrane region" description="Helical" evidence="2">
    <location>
        <begin position="546"/>
        <end position="563"/>
    </location>
</feature>
<dbReference type="GO" id="GO:0042910">
    <property type="term" value="F:xenobiotic transmembrane transporter activity"/>
    <property type="evidence" value="ECO:0007669"/>
    <property type="project" value="TreeGrafter"/>
</dbReference>
<accession>A0AAW9RX13</accession>
<keyword evidence="2" id="KW-0812">Transmembrane</keyword>
<comment type="caution">
    <text evidence="3">The sequence shown here is derived from an EMBL/GenBank/DDBJ whole genome shotgun (WGS) entry which is preliminary data.</text>
</comment>
<dbReference type="Gene3D" id="3.30.2090.10">
    <property type="entry name" value="Multidrug efflux transporter AcrB TolC docking domain, DN and DC subdomains"/>
    <property type="match status" value="2"/>
</dbReference>
<feature type="transmembrane region" description="Helical" evidence="2">
    <location>
        <begin position="1059"/>
        <end position="1085"/>
    </location>
</feature>
<keyword evidence="4" id="KW-1185">Reference proteome</keyword>
<feature type="transmembrane region" description="Helical" evidence="2">
    <location>
        <begin position="995"/>
        <end position="1020"/>
    </location>
</feature>
<dbReference type="PRINTS" id="PR00702">
    <property type="entry name" value="ACRIFLAVINRP"/>
</dbReference>
<feature type="transmembrane region" description="Helical" evidence="2">
    <location>
        <begin position="481"/>
        <end position="510"/>
    </location>
</feature>
<evidence type="ECO:0000313" key="3">
    <source>
        <dbReference type="EMBL" id="MEN7548237.1"/>
    </source>
</evidence>
<dbReference type="SUPFAM" id="SSF82693">
    <property type="entry name" value="Multidrug efflux transporter AcrB pore domain, PN1, PN2, PC1 and PC2 subdomains"/>
    <property type="match status" value="3"/>
</dbReference>
<feature type="region of interest" description="Disordered" evidence="1">
    <location>
        <begin position="1145"/>
        <end position="1167"/>
    </location>
</feature>
<dbReference type="Gene3D" id="1.20.1640.10">
    <property type="entry name" value="Multidrug efflux transporter AcrB transmembrane domain"/>
    <property type="match status" value="2"/>
</dbReference>
<keyword evidence="2" id="KW-1133">Transmembrane helix</keyword>
<feature type="transmembrane region" description="Helical" evidence="2">
    <location>
        <begin position="356"/>
        <end position="374"/>
    </location>
</feature>
<feature type="transmembrane region" description="Helical" evidence="2">
    <location>
        <begin position="1105"/>
        <end position="1130"/>
    </location>
</feature>
<dbReference type="SUPFAM" id="SSF82866">
    <property type="entry name" value="Multidrug efflux transporter AcrB transmembrane domain"/>
    <property type="match status" value="2"/>
</dbReference>
<protein>
    <submittedName>
        <fullName evidence="3">Efflux RND transporter permease subunit</fullName>
    </submittedName>
</protein>
<evidence type="ECO:0000313" key="4">
    <source>
        <dbReference type="Proteomes" id="UP001403385"/>
    </source>
</evidence>
<dbReference type="Gene3D" id="3.30.70.1320">
    <property type="entry name" value="Multidrug efflux transporter AcrB pore domain like"/>
    <property type="match status" value="1"/>
</dbReference>
<dbReference type="RefSeq" id="WP_346821017.1">
    <property type="nucleotide sequence ID" value="NZ_JBDKWZ010000005.1"/>
</dbReference>
<dbReference type="PANTHER" id="PTHR32063">
    <property type="match status" value="1"/>
</dbReference>
<dbReference type="EMBL" id="JBDKWZ010000005">
    <property type="protein sequence ID" value="MEN7548237.1"/>
    <property type="molecule type" value="Genomic_DNA"/>
</dbReference>
<name>A0AAW9RX13_9BACT</name>
<reference evidence="3 4" key="1">
    <citation type="submission" date="2024-04" db="EMBL/GenBank/DDBJ databases">
        <title>Novel genus in family Flammeovirgaceae.</title>
        <authorList>
            <person name="Nguyen T.H."/>
            <person name="Vuong T.Q."/>
            <person name="Le H."/>
            <person name="Kim S.-G."/>
        </authorList>
    </citation>
    <scope>NUCLEOTIDE SEQUENCE [LARGE SCALE GENOMIC DNA]</scope>
    <source>
        <strain evidence="3 4">JCM 23209</strain>
    </source>
</reference>
<sequence length="1167" mass="129698">MANQDDKKIKREFGLSTLSVNNSTSVFILTGIIVLFGLYSYITMPKEQFPEVVMPTVYVNTIYPGNSPVDIENLITRPIEKELKSIKGVKKINSTSAQDVSVILIEFNEDIEIAKAIQDTKDAVDKSKKELPNDLDEDPQVLEVDLSELPIMMVNLSGDFELDKLKDYAEYLEDEMEALSEVSKVDIIGALDREIQVNADLYKMEAVKITFGDIEKAIANENITMSGGDILTNGYRRSLRVFGEFQNVEEIKNIVVKSEEQNTIYLKDVAEVVDSYVERESFARMATRDFATEGNFPVVTLSVVKRNGENLINATEKIDEILEEAKAHHLPSTLNIEITNSQADHMKLQLSNLENSIISGMLLVVLVLLFFLGFRNALFVGLAIPLSMFMSFMILSALGVSVNMVMLFGLILALGMLVDNAIVVIENIYRLREQGMGTLQAAKEGVGEVASAIISSTATTLAAFVPLAFWPGIMGEFMKYLPITLIIVLTSSLFVGLVINPVVAAGFMKVDNGKEQKNKKNLTVFGIGLAVLSVICFFVAETYTWGNLFMLFALISFANAFVVKKAAYWFQNTLLVRLEKIYLKTLRYALTSWRPYVFLIGTTLFLFFSLGLFSANQPQISLFSDTDPNYVYIYMEAAQGTDVKTTNELTKQVEKRVFEVLEPYSEIVESVVTNVGQNTGNPMESVGRDITPNKSKIAIAFEDFENRNGISTSEIMNKVGEAAKGVPGLKVTTDKEKMGPPVGKPVNIEVTGENYITLIEEAEKIKNIIEHGGVDGLDGLQIEVDLGKPELLVNIDRAKAGRYGLSTGMLAADLRTAIYGKEVSKFKDGEDDYPIQLRLADKYRYDVSSLYDKRLTFRDNKGKFHQIPVSSIADLEYSSTFGSVKRKDLDRMIEVSSNVLEGYNANEIVQQIQALLENHKMPEGYSFKFTGEQEEQQKNQEFLMSALIIAVSAIFLILVSQFNSGIKPFIIVGSVIFSLIGVFLGMALFGDDFVIIMTGVGIISLAGVVVNNAIVLIDYVDLTRNRKRQELGMSEDEHLPSSLFIECLVEGGYTRLRPVLLTAITTVLGLVPLATGLNIDFFGLFAHFKPNIYMGGPNADTWGPMAWTVIYGLVFATFLTLVIVPVMYYISDLIVQMFAKKAKPTEEQEVTEPQTLNDQEALETNHQ</sequence>
<proteinExistence type="predicted"/>
<feature type="transmembrane region" description="Helical" evidence="2">
    <location>
        <begin position="969"/>
        <end position="989"/>
    </location>
</feature>
<feature type="transmembrane region" description="Helical" evidence="2">
    <location>
        <begin position="446"/>
        <end position="469"/>
    </location>
</feature>